<reference evidence="3" key="1">
    <citation type="journal article" date="2016" name="Gigascience">
        <title>De novo construction of an expanded transcriptome assembly for the western tarnished plant bug, Lygus hesperus.</title>
        <authorList>
            <person name="Tassone E.E."/>
            <person name="Geib S.M."/>
            <person name="Hall B."/>
            <person name="Fabrick J.A."/>
            <person name="Brent C.S."/>
            <person name="Hull J.J."/>
        </authorList>
    </citation>
    <scope>NUCLEOTIDE SEQUENCE</scope>
</reference>
<feature type="domain" description="Methyltransferase type 11" evidence="2">
    <location>
        <begin position="134"/>
        <end position="256"/>
    </location>
</feature>
<gene>
    <name evidence="3" type="ORF">g.28941</name>
</gene>
<dbReference type="AlphaFoldDB" id="A0A146L4W9"/>
<proteinExistence type="predicted"/>
<dbReference type="GO" id="GO:0008757">
    <property type="term" value="F:S-adenosylmethionine-dependent methyltransferase activity"/>
    <property type="evidence" value="ECO:0007669"/>
    <property type="project" value="InterPro"/>
</dbReference>
<name>A0A146L4W9_LYGHE</name>
<dbReference type="SUPFAM" id="SSF53335">
    <property type="entry name" value="S-adenosyl-L-methionine-dependent methyltransferases"/>
    <property type="match status" value="1"/>
</dbReference>
<protein>
    <recommendedName>
        <fullName evidence="2">Methyltransferase type 11 domain-containing protein</fullName>
    </recommendedName>
</protein>
<organism evidence="3">
    <name type="scientific">Lygus hesperus</name>
    <name type="common">Western plant bug</name>
    <dbReference type="NCBI Taxonomy" id="30085"/>
    <lineage>
        <taxon>Eukaryota</taxon>
        <taxon>Metazoa</taxon>
        <taxon>Ecdysozoa</taxon>
        <taxon>Arthropoda</taxon>
        <taxon>Hexapoda</taxon>
        <taxon>Insecta</taxon>
        <taxon>Pterygota</taxon>
        <taxon>Neoptera</taxon>
        <taxon>Paraneoptera</taxon>
        <taxon>Hemiptera</taxon>
        <taxon>Heteroptera</taxon>
        <taxon>Panheteroptera</taxon>
        <taxon>Cimicomorpha</taxon>
        <taxon>Miridae</taxon>
        <taxon>Mirini</taxon>
        <taxon>Lygus</taxon>
    </lineage>
</organism>
<dbReference type="PANTHER" id="PTHR45445:SF2">
    <property type="entry name" value="METHYLTRANSFERASE TYPE 11 DOMAIN-CONTAINING PROTEIN"/>
    <property type="match status" value="1"/>
</dbReference>
<dbReference type="InterPro" id="IPR013216">
    <property type="entry name" value="Methyltransf_11"/>
</dbReference>
<dbReference type="InterPro" id="IPR029063">
    <property type="entry name" value="SAM-dependent_MTases_sf"/>
</dbReference>
<evidence type="ECO:0000259" key="2">
    <source>
        <dbReference type="Pfam" id="PF08241"/>
    </source>
</evidence>
<dbReference type="PANTHER" id="PTHR45445">
    <property type="match status" value="1"/>
</dbReference>
<evidence type="ECO:0000313" key="3">
    <source>
        <dbReference type="EMBL" id="JAQ02685.1"/>
    </source>
</evidence>
<accession>A0A146L4W9</accession>
<evidence type="ECO:0000256" key="1">
    <source>
        <dbReference type="SAM" id="MobiDB-lite"/>
    </source>
</evidence>
<sequence>MHIGVTNKVVPSNEELAVDKPSNDEESSPPHENVLVHKSAYDRKELLNQYLLLHYGEKVVEGIFGSECELHLRSGQAELGGGVYSDMNFGLFDMDTRKILKQKTPIQALGFPVHVAELAMHFCREHSIQNIRALDVGCATGRTSFELTRYFGSVLGVDYSEQFLQVARTLGSGASVQYDLPIEGDICMPVSAVMDDEAICRQNVSFICGDATKLCELELGFFNCVVAANVVDRLQQPIQFLHSCAGLFEHDGILVIVSPYTWSSQFTPKQHWLGGYYTRNTPTTSFDTMRRVLEKDFTLLHQSHIPMWIHETIHKTQYTFCHATVWRKVSSLPNTRV</sequence>
<dbReference type="EMBL" id="GDHC01015944">
    <property type="protein sequence ID" value="JAQ02685.1"/>
    <property type="molecule type" value="Transcribed_RNA"/>
</dbReference>
<dbReference type="NCBIfam" id="TIGR04345">
    <property type="entry name" value="ovoA_Cterm"/>
    <property type="match status" value="1"/>
</dbReference>
<dbReference type="Gene3D" id="3.40.50.150">
    <property type="entry name" value="Vaccinia Virus protein VP39"/>
    <property type="match status" value="1"/>
</dbReference>
<dbReference type="CDD" id="cd02440">
    <property type="entry name" value="AdoMet_MTases"/>
    <property type="match status" value="1"/>
</dbReference>
<feature type="region of interest" description="Disordered" evidence="1">
    <location>
        <begin position="1"/>
        <end position="31"/>
    </location>
</feature>
<dbReference type="Pfam" id="PF08241">
    <property type="entry name" value="Methyltransf_11"/>
    <property type="match status" value="1"/>
</dbReference>
<dbReference type="InterPro" id="IPR027625">
    <property type="entry name" value="OvoA_Cterm"/>
</dbReference>